<dbReference type="PANTHER" id="PTHR37017:SF11">
    <property type="entry name" value="ESTERASE_LIPASE_THIOESTERASE DOMAIN-CONTAINING PROTEIN"/>
    <property type="match status" value="1"/>
</dbReference>
<feature type="chain" id="PRO_5031328691" evidence="1">
    <location>
        <begin position="28"/>
        <end position="263"/>
    </location>
</feature>
<feature type="domain" description="AB hydrolase-1" evidence="2">
    <location>
        <begin position="40"/>
        <end position="251"/>
    </location>
</feature>
<dbReference type="EMBL" id="JACHIO010000004">
    <property type="protein sequence ID" value="MBB5062985.1"/>
    <property type="molecule type" value="Genomic_DNA"/>
</dbReference>
<reference evidence="3 4" key="1">
    <citation type="submission" date="2020-08" db="EMBL/GenBank/DDBJ databases">
        <title>Genomic Encyclopedia of Type Strains, Phase IV (KMG-V): Genome sequencing to study the core and pangenomes of soil and plant-associated prokaryotes.</title>
        <authorList>
            <person name="Whitman W."/>
        </authorList>
    </citation>
    <scope>NUCLEOTIDE SEQUENCE [LARGE SCALE GENOMIC DNA]</scope>
    <source>
        <strain evidence="3 4">X5P3</strain>
    </source>
</reference>
<proteinExistence type="predicted"/>
<dbReference type="Pfam" id="PF12697">
    <property type="entry name" value="Abhydrolase_6"/>
    <property type="match status" value="1"/>
</dbReference>
<dbReference type="InterPro" id="IPR000073">
    <property type="entry name" value="AB_hydrolase_1"/>
</dbReference>
<protein>
    <submittedName>
        <fullName evidence="3">Pimeloyl-ACP methyl ester carboxylesterase</fullName>
    </submittedName>
</protein>
<evidence type="ECO:0000313" key="3">
    <source>
        <dbReference type="EMBL" id="MBB5062985.1"/>
    </source>
</evidence>
<name>A0A7W7ZN31_9BACT</name>
<sequence length="263" mass="26934">MQALKFVRNGLVACAALLATLSPAAKATAQTQTPSGVKTVLLVHGAWADGSSWSKVIPLLEAKGLHVVAVQIPLTSFADDVAATERAIALEDGPVLLVGHSYGGAVITEAGNDPKVAGLVFVSAVAPDKGESTLGLISSVATPIGSELRPDKNGFLKLTPKGVAEDFAQDLSAKEIAVLTATQVPVNVAAMKGEVTIPAWKSKPSWYIVAGNDRAISPDLEAAQAKRIGATTTTVSSSHVIMLSQPAKVATVILDAASKAVSK</sequence>
<accession>A0A7W7ZN31</accession>
<keyword evidence="1" id="KW-0732">Signal</keyword>
<gene>
    <name evidence="3" type="ORF">HDF15_001322</name>
</gene>
<feature type="signal peptide" evidence="1">
    <location>
        <begin position="1"/>
        <end position="27"/>
    </location>
</feature>
<dbReference type="Proteomes" id="UP000584867">
    <property type="component" value="Unassembled WGS sequence"/>
</dbReference>
<dbReference type="AlphaFoldDB" id="A0A7W7ZN31"/>
<dbReference type="Gene3D" id="3.40.50.1820">
    <property type="entry name" value="alpha/beta hydrolase"/>
    <property type="match status" value="1"/>
</dbReference>
<evidence type="ECO:0000313" key="4">
    <source>
        <dbReference type="Proteomes" id="UP000584867"/>
    </source>
</evidence>
<dbReference type="PANTHER" id="PTHR37017">
    <property type="entry name" value="AB HYDROLASE-1 DOMAIN-CONTAINING PROTEIN-RELATED"/>
    <property type="match status" value="1"/>
</dbReference>
<dbReference type="RefSeq" id="WP_184253813.1">
    <property type="nucleotide sequence ID" value="NZ_JACHIO010000004.1"/>
</dbReference>
<dbReference type="SUPFAM" id="SSF53474">
    <property type="entry name" value="alpha/beta-Hydrolases"/>
    <property type="match status" value="1"/>
</dbReference>
<organism evidence="3 4">
    <name type="scientific">Granulicella mallensis</name>
    <dbReference type="NCBI Taxonomy" id="940614"/>
    <lineage>
        <taxon>Bacteria</taxon>
        <taxon>Pseudomonadati</taxon>
        <taxon>Acidobacteriota</taxon>
        <taxon>Terriglobia</taxon>
        <taxon>Terriglobales</taxon>
        <taxon>Acidobacteriaceae</taxon>
        <taxon>Granulicella</taxon>
    </lineage>
</organism>
<dbReference type="InterPro" id="IPR052897">
    <property type="entry name" value="Sec-Metab_Biosynth_Hydrolase"/>
</dbReference>
<comment type="caution">
    <text evidence="3">The sequence shown here is derived from an EMBL/GenBank/DDBJ whole genome shotgun (WGS) entry which is preliminary data.</text>
</comment>
<evidence type="ECO:0000256" key="1">
    <source>
        <dbReference type="SAM" id="SignalP"/>
    </source>
</evidence>
<dbReference type="InterPro" id="IPR029058">
    <property type="entry name" value="AB_hydrolase_fold"/>
</dbReference>
<evidence type="ECO:0000259" key="2">
    <source>
        <dbReference type="Pfam" id="PF12697"/>
    </source>
</evidence>